<dbReference type="Proteomes" id="UP000626026">
    <property type="component" value="Unassembled WGS sequence"/>
</dbReference>
<dbReference type="EMBL" id="JACTVA010000112">
    <property type="protein sequence ID" value="MBC9210147.1"/>
    <property type="molecule type" value="Genomic_DNA"/>
</dbReference>
<name>A0ABR7RWF9_9PROT</name>
<sequence length="76" mass="8051">MTPFDEALRSAIRIAVVEQLGGRSLTPSQIAEIRSSLTDVLHRAIPAAGDPVQDIAMRAAIAANLDAVLAELGYHD</sequence>
<protein>
    <submittedName>
        <fullName evidence="1">Uncharacterized protein</fullName>
    </submittedName>
</protein>
<comment type="caution">
    <text evidence="1">The sequence shown here is derived from an EMBL/GenBank/DDBJ whole genome shotgun (WGS) entry which is preliminary data.</text>
</comment>
<reference evidence="1 2" key="1">
    <citation type="journal article" date="2013" name="Int. J. Syst. Evol. Microbiol.">
        <title>Roseomonas aerophila sp. nov., isolated from air.</title>
        <authorList>
            <person name="Kim S.J."/>
            <person name="Weon H.Y."/>
            <person name="Ahn J.H."/>
            <person name="Hong S.B."/>
            <person name="Seok S.J."/>
            <person name="Whang K.S."/>
            <person name="Kwon S.W."/>
        </authorList>
    </citation>
    <scope>NUCLEOTIDE SEQUENCE [LARGE SCALE GENOMIC DNA]</scope>
    <source>
        <strain evidence="1 2">NBRC 108923</strain>
    </source>
</reference>
<keyword evidence="2" id="KW-1185">Reference proteome</keyword>
<evidence type="ECO:0000313" key="2">
    <source>
        <dbReference type="Proteomes" id="UP000626026"/>
    </source>
</evidence>
<organism evidence="1 2">
    <name type="scientific">Teichococcus aerophilus</name>
    <dbReference type="NCBI Taxonomy" id="1224513"/>
    <lineage>
        <taxon>Bacteria</taxon>
        <taxon>Pseudomonadati</taxon>
        <taxon>Pseudomonadota</taxon>
        <taxon>Alphaproteobacteria</taxon>
        <taxon>Acetobacterales</taxon>
        <taxon>Roseomonadaceae</taxon>
        <taxon>Roseomonas</taxon>
    </lineage>
</organism>
<gene>
    <name evidence="1" type="ORF">IBL26_25230</name>
</gene>
<evidence type="ECO:0000313" key="1">
    <source>
        <dbReference type="EMBL" id="MBC9210147.1"/>
    </source>
</evidence>
<proteinExistence type="predicted"/>
<accession>A0ABR7RWF9</accession>
<dbReference type="RefSeq" id="WP_187787252.1">
    <property type="nucleotide sequence ID" value="NZ_JACTVA010000112.1"/>
</dbReference>